<gene>
    <name evidence="6" type="ORF">WA026_006604</name>
</gene>
<dbReference type="CDD" id="cd11291">
    <property type="entry name" value="gelsolin_S6_like"/>
    <property type="match status" value="1"/>
</dbReference>
<dbReference type="GO" id="GO:0051015">
    <property type="term" value="F:actin filament binding"/>
    <property type="evidence" value="ECO:0007669"/>
    <property type="project" value="InterPro"/>
</dbReference>
<dbReference type="InterPro" id="IPR007123">
    <property type="entry name" value="Gelsolin-like_dom"/>
</dbReference>
<proteinExistence type="inferred from homology"/>
<name>A0AAW1UA41_9CUCU</name>
<dbReference type="PANTHER" id="PTHR11977:SF137">
    <property type="entry name" value="VILLIN-LIKE PROTEIN QUAIL"/>
    <property type="match status" value="1"/>
</dbReference>
<evidence type="ECO:0000256" key="2">
    <source>
        <dbReference type="ARBA" id="ARBA00022467"/>
    </source>
</evidence>
<evidence type="ECO:0000259" key="5">
    <source>
        <dbReference type="PROSITE" id="PS51089"/>
    </source>
</evidence>
<dbReference type="CDD" id="cd11292">
    <property type="entry name" value="gelsolin_S3_like"/>
    <property type="match status" value="1"/>
</dbReference>
<evidence type="ECO:0000256" key="4">
    <source>
        <dbReference type="ARBA" id="ARBA00023203"/>
    </source>
</evidence>
<reference evidence="6 7" key="1">
    <citation type="submission" date="2023-03" db="EMBL/GenBank/DDBJ databases">
        <title>Genome insight into feeding habits of ladybird beetles.</title>
        <authorList>
            <person name="Li H.-S."/>
            <person name="Huang Y.-H."/>
            <person name="Pang H."/>
        </authorList>
    </citation>
    <scope>NUCLEOTIDE SEQUENCE [LARGE SCALE GENOMIC DNA]</scope>
    <source>
        <strain evidence="6">SYSU_2023b</strain>
        <tissue evidence="6">Whole body</tissue>
    </source>
</reference>
<dbReference type="Gene3D" id="3.40.20.10">
    <property type="entry name" value="Severin"/>
    <property type="match status" value="6"/>
</dbReference>
<dbReference type="SUPFAM" id="SSF47050">
    <property type="entry name" value="VHP, Villin headpiece domain"/>
    <property type="match status" value="1"/>
</dbReference>
<dbReference type="GO" id="GO:0051693">
    <property type="term" value="P:actin filament capping"/>
    <property type="evidence" value="ECO:0007669"/>
    <property type="project" value="UniProtKB-KW"/>
</dbReference>
<dbReference type="SMART" id="SM00153">
    <property type="entry name" value="VHP"/>
    <property type="match status" value="1"/>
</dbReference>
<dbReference type="Pfam" id="PF00626">
    <property type="entry name" value="Gelsolin"/>
    <property type="match status" value="6"/>
</dbReference>
<evidence type="ECO:0000256" key="3">
    <source>
        <dbReference type="ARBA" id="ARBA00022737"/>
    </source>
</evidence>
<feature type="domain" description="HP" evidence="5">
    <location>
        <begin position="775"/>
        <end position="840"/>
    </location>
</feature>
<dbReference type="PROSITE" id="PS51089">
    <property type="entry name" value="HP"/>
    <property type="match status" value="1"/>
</dbReference>
<dbReference type="Proteomes" id="UP001431783">
    <property type="component" value="Unassembled WGS sequence"/>
</dbReference>
<evidence type="ECO:0000313" key="6">
    <source>
        <dbReference type="EMBL" id="KAK9879533.1"/>
    </source>
</evidence>
<organism evidence="6 7">
    <name type="scientific">Henosepilachna vigintioctopunctata</name>
    <dbReference type="NCBI Taxonomy" id="420089"/>
    <lineage>
        <taxon>Eukaryota</taxon>
        <taxon>Metazoa</taxon>
        <taxon>Ecdysozoa</taxon>
        <taxon>Arthropoda</taxon>
        <taxon>Hexapoda</taxon>
        <taxon>Insecta</taxon>
        <taxon>Pterygota</taxon>
        <taxon>Neoptera</taxon>
        <taxon>Endopterygota</taxon>
        <taxon>Coleoptera</taxon>
        <taxon>Polyphaga</taxon>
        <taxon>Cucujiformia</taxon>
        <taxon>Coccinelloidea</taxon>
        <taxon>Coccinellidae</taxon>
        <taxon>Epilachninae</taxon>
        <taxon>Epilachnini</taxon>
        <taxon>Henosepilachna</taxon>
    </lineage>
</organism>
<dbReference type="EMBL" id="JARQZJ010000062">
    <property type="protein sequence ID" value="KAK9879533.1"/>
    <property type="molecule type" value="Genomic_DNA"/>
</dbReference>
<comment type="caution">
    <text evidence="6">The sequence shown here is derived from an EMBL/GenBank/DDBJ whole genome shotgun (WGS) entry which is preliminary data.</text>
</comment>
<dbReference type="InterPro" id="IPR029006">
    <property type="entry name" value="ADF-H/Gelsolin-like_dom_sf"/>
</dbReference>
<dbReference type="SMART" id="SM00262">
    <property type="entry name" value="GEL"/>
    <property type="match status" value="6"/>
</dbReference>
<dbReference type="PRINTS" id="PR00597">
    <property type="entry name" value="GELSOLIN"/>
</dbReference>
<dbReference type="CDD" id="cd11293">
    <property type="entry name" value="gelsolin_S4_like"/>
    <property type="match status" value="1"/>
</dbReference>
<dbReference type="FunFam" id="3.40.20.10:FF:000005">
    <property type="entry name" value="Gelsolin"/>
    <property type="match status" value="1"/>
</dbReference>
<dbReference type="SUPFAM" id="SSF55753">
    <property type="entry name" value="Actin depolymerizing proteins"/>
    <property type="match status" value="6"/>
</dbReference>
<dbReference type="Gene3D" id="1.10.950.10">
    <property type="entry name" value="Villin headpiece domain"/>
    <property type="match status" value="1"/>
</dbReference>
<comment type="similarity">
    <text evidence="1">Belongs to the villin/gelsolin family.</text>
</comment>
<dbReference type="GO" id="GO:0015629">
    <property type="term" value="C:actin cytoskeleton"/>
    <property type="evidence" value="ECO:0007669"/>
    <property type="project" value="TreeGrafter"/>
</dbReference>
<dbReference type="CDD" id="cd11288">
    <property type="entry name" value="gelsolin_S5_like"/>
    <property type="match status" value="1"/>
</dbReference>
<dbReference type="Pfam" id="PF02209">
    <property type="entry name" value="VHP"/>
    <property type="match status" value="1"/>
</dbReference>
<dbReference type="AlphaFoldDB" id="A0AAW1UA41"/>
<dbReference type="PANTHER" id="PTHR11977">
    <property type="entry name" value="VILLIN"/>
    <property type="match status" value="1"/>
</dbReference>
<dbReference type="InterPro" id="IPR036886">
    <property type="entry name" value="Villin_headpiece_dom_sf"/>
</dbReference>
<protein>
    <recommendedName>
        <fullName evidence="5">HP domain-containing protein</fullName>
    </recommendedName>
</protein>
<evidence type="ECO:0000313" key="7">
    <source>
        <dbReference type="Proteomes" id="UP001431783"/>
    </source>
</evidence>
<evidence type="ECO:0000256" key="1">
    <source>
        <dbReference type="ARBA" id="ARBA00008418"/>
    </source>
</evidence>
<dbReference type="InterPro" id="IPR003128">
    <property type="entry name" value="Villin_headpiece"/>
</dbReference>
<accession>A0AAW1UA41</accession>
<keyword evidence="2" id="KW-0117">Actin capping</keyword>
<keyword evidence="3" id="KW-0677">Repeat</keyword>
<dbReference type="GO" id="GO:0008154">
    <property type="term" value="P:actin polymerization or depolymerization"/>
    <property type="evidence" value="ECO:0007669"/>
    <property type="project" value="TreeGrafter"/>
</dbReference>
<dbReference type="GO" id="GO:0005737">
    <property type="term" value="C:cytoplasm"/>
    <property type="evidence" value="ECO:0007669"/>
    <property type="project" value="TreeGrafter"/>
</dbReference>
<sequence>MQVLELSQVDYDEVYINGENPLIIDAAFRKIHKHWTAFLIWKVEDMSITALPKEQYGIFNDEDSYVIYSASQNGQPTGVETVAKEIKTESLEYHVHFWLGSETTPNKSGVAAFKTVELDSILNGIATQHRETQDFESSRFKSYFKNGIRIIKSEIHGKLIPYPKLYRVKGKCCPVLTEIHDITWNSFNSSYVLILHTDKYLFLWVGRSSNATERIHAMKIAEELNTSSISSNIVFVDDGYEKTMPEEFKKEFNKIMPLEKRVVLPDCQDKDDVSTERHIRLYKCSDNAGKYKVTEIKNGPLAQKDLSSEGVFIIDQGIFGIWIWVGKKSTAKEKAEALRNARGFVKKKKYPSTTKVTRVVDGYEPDEFKFLFPCWKDESKVNSKASKPTILISKFDAQAMEDRSNLAAETQLIDNGSGNLSVWRIGNSKATEIPKERHGFFFSGDCYIVVYTYSTKREKHLLYYWLGTHATQEEINQTMLKLSEIEAELERVGFQARVIQGYEPAHFLQIFQGKLIVFQGKWSTFDGSGRNMKLPSQYLVQIYGTTKYESKAVQVPFKCSSLNSNYCFVLVRGKNSFIWCGQYSNGDQREMGKGFIKKELEIVLEGKEKQEFFDILGGKTLYTTDMMKKESDSRVPRLFCCMNINNYFAAEEIYQFSQKNLIPEEIMLLDANDTLYIWIGNLSSREDQRLSLKSALDYLEMDPAGRDMNMPIIQVKQGEEPPTFTGFFPNWNKKYWKHYRTFSRLRRDIEITQMDNGDHKRNGIHIITKSESTEFDQYDKYPLDILLEPNDKLPARVDPLKKELYLTHDDFLSVFKINYIEFQKLPKWKQQEMKKKVKLF</sequence>
<dbReference type="InterPro" id="IPR007122">
    <property type="entry name" value="Villin/Gelsolin"/>
</dbReference>
<keyword evidence="4" id="KW-0009">Actin-binding</keyword>
<keyword evidence="7" id="KW-1185">Reference proteome</keyword>